<evidence type="ECO:0000313" key="3">
    <source>
        <dbReference type="Proteomes" id="UP000198552"/>
    </source>
</evidence>
<dbReference type="Pfam" id="PF13298">
    <property type="entry name" value="LigD_N"/>
    <property type="match status" value="1"/>
</dbReference>
<keyword evidence="3" id="KW-1185">Reference proteome</keyword>
<dbReference type="PANTHER" id="PTHR39465">
    <property type="entry name" value="DNA LIGASE D, 3'-PHOSPHOESTERASE DOMAIN"/>
    <property type="match status" value="1"/>
</dbReference>
<dbReference type="OrthoDB" id="9802472at2"/>
<dbReference type="PANTHER" id="PTHR39465:SF1">
    <property type="entry name" value="DNA LIGASE D 3'-PHOSPHOESTERASE DOMAIN-CONTAINING PROTEIN"/>
    <property type="match status" value="1"/>
</dbReference>
<protein>
    <submittedName>
        <fullName evidence="2">Bifunctional non-homologous end joining protein LigD</fullName>
    </submittedName>
</protein>
<proteinExistence type="predicted"/>
<dbReference type="Proteomes" id="UP000198552">
    <property type="component" value="Unassembled WGS sequence"/>
</dbReference>
<feature type="domain" description="DNA ligase D 3'-phosphoesterase" evidence="1">
    <location>
        <begin position="25"/>
        <end position="130"/>
    </location>
</feature>
<dbReference type="EMBL" id="FNHP01000001">
    <property type="protein sequence ID" value="SDL99417.1"/>
    <property type="molecule type" value="Genomic_DNA"/>
</dbReference>
<dbReference type="AlphaFoldDB" id="A0A1G9PMG5"/>
<reference evidence="3" key="1">
    <citation type="submission" date="2016-10" db="EMBL/GenBank/DDBJ databases">
        <authorList>
            <person name="Varghese N."/>
            <person name="Submissions S."/>
        </authorList>
    </citation>
    <scope>NUCLEOTIDE SEQUENCE [LARGE SCALE GENOMIC DNA]</scope>
    <source>
        <strain evidence="3">EPL6</strain>
    </source>
</reference>
<sequence>MPTIASSLAEHTSACPPGAPRFVVQKHWASRLHYDFRLELGGVMKSWAVPKGPSYDLRERRLAVSVEDHPLSYNDFEGKIAEGHYGAGRVIVWDKGCWQPLHDPYQGLGAGRLAFALHGHKLVGAWALIRMQPRHGRPAGWLLVKERDGHERPAGEFNLVDALPDSVAQLPDCPAPAPLLSRRAPAGFAPP</sequence>
<dbReference type="STRING" id="1527607.SAMN05428957_101482"/>
<dbReference type="InterPro" id="IPR014144">
    <property type="entry name" value="LigD_PE_domain"/>
</dbReference>
<evidence type="ECO:0000259" key="1">
    <source>
        <dbReference type="Pfam" id="PF13298"/>
    </source>
</evidence>
<dbReference type="NCBIfam" id="TIGR02777">
    <property type="entry name" value="LigD_PE_dom"/>
    <property type="match status" value="1"/>
</dbReference>
<organism evidence="2 3">
    <name type="scientific">Oryzisolibacter propanilivorax</name>
    <dbReference type="NCBI Taxonomy" id="1527607"/>
    <lineage>
        <taxon>Bacteria</taxon>
        <taxon>Pseudomonadati</taxon>
        <taxon>Pseudomonadota</taxon>
        <taxon>Betaproteobacteria</taxon>
        <taxon>Burkholderiales</taxon>
        <taxon>Comamonadaceae</taxon>
        <taxon>Oryzisolibacter</taxon>
    </lineage>
</organism>
<gene>
    <name evidence="2" type="ORF">SAMN05428957_101482</name>
</gene>
<name>A0A1G9PMG5_9BURK</name>
<evidence type="ECO:0000313" key="2">
    <source>
        <dbReference type="EMBL" id="SDL99417.1"/>
    </source>
</evidence>
<dbReference type="RefSeq" id="WP_091566253.1">
    <property type="nucleotide sequence ID" value="NZ_FNHP01000001.1"/>
</dbReference>
<accession>A0A1G9PMG5</accession>